<feature type="domain" description="CBS" evidence="3">
    <location>
        <begin position="10"/>
        <end position="68"/>
    </location>
</feature>
<dbReference type="CDD" id="cd04584">
    <property type="entry name" value="CBS_pair_AcuB_like"/>
    <property type="match status" value="1"/>
</dbReference>
<evidence type="ECO:0000313" key="4">
    <source>
        <dbReference type="EMBL" id="CUS02329.2"/>
    </source>
</evidence>
<dbReference type="EMBL" id="LN890655">
    <property type="protein sequence ID" value="CUS02329.2"/>
    <property type="molecule type" value="Genomic_DNA"/>
</dbReference>
<evidence type="ECO:0000313" key="5">
    <source>
        <dbReference type="Proteomes" id="UP000215027"/>
    </source>
</evidence>
<dbReference type="PANTHER" id="PTHR43080">
    <property type="entry name" value="CBS DOMAIN-CONTAINING PROTEIN CBSX3, MITOCHONDRIAL"/>
    <property type="match status" value="1"/>
</dbReference>
<keyword evidence="1 2" id="KW-0129">CBS domain</keyword>
<dbReference type="InterPro" id="IPR051257">
    <property type="entry name" value="Diverse_CBS-Domain"/>
</dbReference>
<accession>A0A160SZY6</accession>
<dbReference type="InterPro" id="IPR046342">
    <property type="entry name" value="CBS_dom_sf"/>
</dbReference>
<dbReference type="PROSITE" id="PS51371">
    <property type="entry name" value="CBS"/>
    <property type="match status" value="2"/>
</dbReference>
<dbReference type="PANTHER" id="PTHR43080:SF2">
    <property type="entry name" value="CBS DOMAIN-CONTAINING PROTEIN"/>
    <property type="match status" value="1"/>
</dbReference>
<reference evidence="4" key="1">
    <citation type="submission" date="2016-01" db="EMBL/GenBank/DDBJ databases">
        <authorList>
            <person name="Mcilroy J.S."/>
            <person name="Karst M S."/>
            <person name="Albertsen M."/>
        </authorList>
    </citation>
    <scope>NUCLEOTIDE SEQUENCE</scope>
    <source>
        <strain evidence="4">Cfx-K</strain>
    </source>
</reference>
<protein>
    <submittedName>
        <fullName evidence="4">CBS domain containing protein</fullName>
    </submittedName>
</protein>
<dbReference type="SMART" id="SM00116">
    <property type="entry name" value="CBS"/>
    <property type="match status" value="2"/>
</dbReference>
<dbReference type="AlphaFoldDB" id="A0A160SZY6"/>
<dbReference type="Gene3D" id="3.10.580.10">
    <property type="entry name" value="CBS-domain"/>
    <property type="match status" value="2"/>
</dbReference>
<evidence type="ECO:0000259" key="3">
    <source>
        <dbReference type="PROSITE" id="PS51371"/>
    </source>
</evidence>
<dbReference type="RefSeq" id="WP_095041955.1">
    <property type="nucleotide sequence ID" value="NZ_LN890655.1"/>
</dbReference>
<dbReference type="InterPro" id="IPR000644">
    <property type="entry name" value="CBS_dom"/>
</dbReference>
<evidence type="ECO:0000256" key="2">
    <source>
        <dbReference type="PROSITE-ProRule" id="PRU00703"/>
    </source>
</evidence>
<organism evidence="4 5">
    <name type="scientific">Candidatus Promineifilum breve</name>
    <dbReference type="NCBI Taxonomy" id="1806508"/>
    <lineage>
        <taxon>Bacteria</taxon>
        <taxon>Bacillati</taxon>
        <taxon>Chloroflexota</taxon>
        <taxon>Ardenticatenia</taxon>
        <taxon>Candidatus Promineifilales</taxon>
        <taxon>Candidatus Promineifilaceae</taxon>
        <taxon>Candidatus Promineifilum</taxon>
    </lineage>
</organism>
<name>A0A160SZY6_9CHLR</name>
<feature type="domain" description="CBS" evidence="3">
    <location>
        <begin position="84"/>
        <end position="142"/>
    </location>
</feature>
<keyword evidence="5" id="KW-1185">Reference proteome</keyword>
<dbReference type="OrthoDB" id="160124at2"/>
<sequence>MRLELVKDWMTREPITVGPDVTVLDAGRLMVDRTIRRLPVLEQDELVGIVTYGDVRGARAAAVAGTDIWELGNSLARLTIREIMTPNPVTITPDETIGAAARLMLKYMIGGLPVLEARGRLVGIITESDIFRLVVRDWMRSEEDPSEPYAHYEQE</sequence>
<proteinExistence type="predicted"/>
<dbReference type="KEGG" id="pbf:CFX0092_A0448"/>
<dbReference type="SUPFAM" id="SSF54631">
    <property type="entry name" value="CBS-domain pair"/>
    <property type="match status" value="1"/>
</dbReference>
<gene>
    <name evidence="4" type="ORF">CFX0092_A0448</name>
</gene>
<dbReference type="Pfam" id="PF00571">
    <property type="entry name" value="CBS"/>
    <property type="match status" value="2"/>
</dbReference>
<dbReference type="Proteomes" id="UP000215027">
    <property type="component" value="Chromosome I"/>
</dbReference>
<evidence type="ECO:0000256" key="1">
    <source>
        <dbReference type="ARBA" id="ARBA00023122"/>
    </source>
</evidence>